<accession>A0A412KZK0</accession>
<comment type="caution">
    <text evidence="1">The sequence shown here is derived from an EMBL/GenBank/DDBJ whole genome shotgun (WGS) entry which is preliminary data.</text>
</comment>
<evidence type="ECO:0000313" key="1">
    <source>
        <dbReference type="EMBL" id="RGS73805.1"/>
    </source>
</evidence>
<protein>
    <submittedName>
        <fullName evidence="1">Uncharacterized protein</fullName>
    </submittedName>
</protein>
<proteinExistence type="predicted"/>
<dbReference type="Proteomes" id="UP000285981">
    <property type="component" value="Unassembled WGS sequence"/>
</dbReference>
<sequence>MTVRIGWDEYEVALLIDACNRIRDNKIDKAECVHKLSNLLRQRAKANGINIDEVFRNENGIALQMTKMEYLLTDGKKGLPGASKLYIEMAKMSKLNSDEFEKILILAKEQIGYKEAMNNMNTREKFIQWLSSNPISKYSSNTIVNALDEGSEYCCSRSLSKVSFWDMNNKNEFITVASKLLGMKIYRLMHKKTAIVLDKAVPLYKQFLQQSEKRSGIKLPDVEISTEDSGDNVEAKDNQSSDSKYSKIYQKLYYISKVYDDPNGMTLEKIMSMLGNGTDEKLVISILNDVSWATKLADDIYSFGKNANSVLREQVQPYKIEEKDIVTDGQFFDFLYNCEKMAEASCRSYVSAIRTAEEYAKNHNYASHMIYDCGFEDASTLIRELMGDNEFLEFNAKQHNRFRAAFKKYLKMGGQLPAKERKSLSVKKTSLLVAKEIEKVQPKDFDKSKFEITLLRRYRNGMQFDSIDFENFRGMYDALFDETLTFDDEALEERLRYCGVLYKDRLFPAEGIIDNNTKETLFAYIDNCFSTGKSVLYYKAIYQDLSDAFASCFTLADEKMLKAYIEYSAEKDKYYYFSDYMSIDRNVKIDHTEEIEEYFLSAGKPMRLDDVFSTLSHIPQERVDRIIKTDSRFLRNSKGEYFHTDIFEITDDELENIAEIIEGFISEDEYAIWTSVWNMIQDKFPLFVENNLYLSGLGIRNAIEQRFSGRFRFEGAVISLPKDSFSMRDVYQLYAKHHAEFTADEIYILSKELDTVIYFDALSEVSVRVSHDLFVSKKRINFDVDSVDKVIESFMSKDYIRIREIDSFLAFPSVGYEWNEYMLESFLISYSKKFILLNNGQSLHNVAGAIVKKDGKIKEFEDACAAVLSESRIELKKSEALNYLADVNMITRRSYKDLDTAMRKATQIRNRKE</sequence>
<organism evidence="1 2">
    <name type="scientific">Dorea formicigenerans</name>
    <dbReference type="NCBI Taxonomy" id="39486"/>
    <lineage>
        <taxon>Bacteria</taxon>
        <taxon>Bacillati</taxon>
        <taxon>Bacillota</taxon>
        <taxon>Clostridia</taxon>
        <taxon>Lachnospirales</taxon>
        <taxon>Lachnospiraceae</taxon>
        <taxon>Dorea</taxon>
    </lineage>
</organism>
<dbReference type="EMBL" id="QRVU01000002">
    <property type="protein sequence ID" value="RGS73805.1"/>
    <property type="molecule type" value="Genomic_DNA"/>
</dbReference>
<gene>
    <name evidence="1" type="ORF">DWX78_00775</name>
</gene>
<reference evidence="1 2" key="1">
    <citation type="submission" date="2018-08" db="EMBL/GenBank/DDBJ databases">
        <title>A genome reference for cultivated species of the human gut microbiota.</title>
        <authorList>
            <person name="Zou Y."/>
            <person name="Xue W."/>
            <person name="Luo G."/>
        </authorList>
    </citation>
    <scope>NUCLEOTIDE SEQUENCE [LARGE SCALE GENOMIC DNA]</scope>
    <source>
        <strain evidence="1 2">AF21-25</strain>
    </source>
</reference>
<name>A0A412KZK0_9FIRM</name>
<evidence type="ECO:0000313" key="2">
    <source>
        <dbReference type="Proteomes" id="UP000285981"/>
    </source>
</evidence>
<dbReference type="AlphaFoldDB" id="A0A412KZK0"/>